<dbReference type="AlphaFoldDB" id="A0A1J3HA75"/>
<gene>
    <name evidence="2" type="ORF">LE_TR9839_c0_g1_i1_g.33506</name>
</gene>
<protein>
    <submittedName>
        <fullName evidence="2">Uncharacterized protein</fullName>
    </submittedName>
</protein>
<sequence>MDLTETFHYKSSFYAYLIYILSLNYTLALVCLCLESEITQKSSAFSSASSYEITVRLELNKNTTLLSSKFSFILCFAVGVSSLDCRDFDLAWVFDLFSQALNLR</sequence>
<keyword evidence="1" id="KW-0812">Transmembrane</keyword>
<reference evidence="2" key="1">
    <citation type="submission" date="2016-07" db="EMBL/GenBank/DDBJ databases">
        <title>De novo transcriptome assembly of four accessions of the metal hyperaccumulator plant Noccaea caerulescens.</title>
        <authorList>
            <person name="Blande D."/>
            <person name="Halimaa P."/>
            <person name="Tervahauta A.I."/>
            <person name="Aarts M.G."/>
            <person name="Karenlampi S.O."/>
        </authorList>
    </citation>
    <scope>NUCLEOTIDE SEQUENCE</scope>
</reference>
<organism evidence="2">
    <name type="scientific">Noccaea caerulescens</name>
    <name type="common">Alpine penny-cress</name>
    <name type="synonym">Thlaspi caerulescens</name>
    <dbReference type="NCBI Taxonomy" id="107243"/>
    <lineage>
        <taxon>Eukaryota</taxon>
        <taxon>Viridiplantae</taxon>
        <taxon>Streptophyta</taxon>
        <taxon>Embryophyta</taxon>
        <taxon>Tracheophyta</taxon>
        <taxon>Spermatophyta</taxon>
        <taxon>Magnoliopsida</taxon>
        <taxon>eudicotyledons</taxon>
        <taxon>Gunneridae</taxon>
        <taxon>Pentapetalae</taxon>
        <taxon>rosids</taxon>
        <taxon>malvids</taxon>
        <taxon>Brassicales</taxon>
        <taxon>Brassicaceae</taxon>
        <taxon>Coluteocarpeae</taxon>
        <taxon>Noccaea</taxon>
    </lineage>
</organism>
<accession>A0A1J3HA75</accession>
<proteinExistence type="predicted"/>
<evidence type="ECO:0000313" key="2">
    <source>
        <dbReference type="EMBL" id="JAU65227.1"/>
    </source>
</evidence>
<keyword evidence="1" id="KW-1133">Transmembrane helix</keyword>
<feature type="transmembrane region" description="Helical" evidence="1">
    <location>
        <begin position="13"/>
        <end position="34"/>
    </location>
</feature>
<evidence type="ECO:0000256" key="1">
    <source>
        <dbReference type="SAM" id="Phobius"/>
    </source>
</evidence>
<keyword evidence="1" id="KW-0472">Membrane</keyword>
<dbReference type="EMBL" id="GEVL01012114">
    <property type="protein sequence ID" value="JAU65227.1"/>
    <property type="molecule type" value="Transcribed_RNA"/>
</dbReference>
<name>A0A1J3HA75_NOCCA</name>